<dbReference type="Proteomes" id="UP000182192">
    <property type="component" value="Unassembled WGS sequence"/>
</dbReference>
<dbReference type="OrthoDB" id="1818555at2"/>
<dbReference type="AlphaFoldDB" id="A0A1I1PKD2"/>
<dbReference type="RefSeq" id="WP_074962909.1">
    <property type="nucleotide sequence ID" value="NZ_FOKQ01000035.1"/>
</dbReference>
<name>A0A1I1PKD2_RUMAL</name>
<sequence length="359" mass="41816">MKQSKIQKSFYFSDQKTKNIIEKRCADLALINNQSTSFIIEDKLMKGLFPQNKEAWDLTTNFLYSDEPNSVKDTLYAIFQNNTTGIRNSVHDNLLPIVMFCLKHYKGPSSFSSKNQDLYHLIDQLNLIIKRIQNCVSATIDTKERAFLYDRAINAADLIKRLQESPEKINPYYIFELIADFFAMLDDFLYSFTALSDLTTICQFEENVNTRIELFNLINELSADWDSKPEKEDNKMSLYPELYLLNRVKFKVIEDERFPSDSFGVYANDACVGYITPVNNQLLWKKSFDIDNPRYQFKDEGIFASVVAELKKYKNEHGYKYLVIDCLCEGYASILDHALISRVGFKQLPDNHPSLYYLE</sequence>
<organism evidence="1 2">
    <name type="scientific">Ruminococcus albus</name>
    <dbReference type="NCBI Taxonomy" id="1264"/>
    <lineage>
        <taxon>Bacteria</taxon>
        <taxon>Bacillati</taxon>
        <taxon>Bacillota</taxon>
        <taxon>Clostridia</taxon>
        <taxon>Eubacteriales</taxon>
        <taxon>Oscillospiraceae</taxon>
        <taxon>Ruminococcus</taxon>
    </lineage>
</organism>
<proteinExistence type="predicted"/>
<protein>
    <submittedName>
        <fullName evidence="1">Uncharacterized protein</fullName>
    </submittedName>
</protein>
<dbReference type="EMBL" id="FOKQ01000035">
    <property type="protein sequence ID" value="SFD10285.1"/>
    <property type="molecule type" value="Genomic_DNA"/>
</dbReference>
<evidence type="ECO:0000313" key="2">
    <source>
        <dbReference type="Proteomes" id="UP000182192"/>
    </source>
</evidence>
<accession>A0A1I1PKD2</accession>
<reference evidence="1 2" key="1">
    <citation type="submission" date="2016-10" db="EMBL/GenBank/DDBJ databases">
        <authorList>
            <person name="de Groot N.N."/>
        </authorList>
    </citation>
    <scope>NUCLEOTIDE SEQUENCE [LARGE SCALE GENOMIC DNA]</scope>
    <source>
        <strain evidence="1 2">AR67</strain>
    </source>
</reference>
<evidence type="ECO:0000313" key="1">
    <source>
        <dbReference type="EMBL" id="SFD10285.1"/>
    </source>
</evidence>
<gene>
    <name evidence="1" type="ORF">SAMN02910406_03103</name>
</gene>